<gene>
    <name evidence="1" type="ORF">SAMN05421739_101416</name>
</gene>
<protein>
    <recommendedName>
        <fullName evidence="3">SpoIIAA-like</fullName>
    </recommendedName>
</protein>
<keyword evidence="2" id="KW-1185">Reference proteome</keyword>
<sequence>MALITAYGLSFYKIEVDKDKSLLSSVWQRPVNTEELIAGGTRLYEALRDTQAEKVIADARLLGTLSPEAKEWMASKFYGLLSQTSVKMVARVLPQNLFPRLALESVVTRAEALGVTRFDVKNFTDPQEALKWLLK</sequence>
<reference evidence="2" key="1">
    <citation type="submission" date="2016-10" db="EMBL/GenBank/DDBJ databases">
        <authorList>
            <person name="Varghese N."/>
            <person name="Submissions S."/>
        </authorList>
    </citation>
    <scope>NUCLEOTIDE SEQUENCE [LARGE SCALE GENOMIC DNA]</scope>
    <source>
        <strain evidence="2">LP51</strain>
    </source>
</reference>
<accession>A0A1I2MQ47</accession>
<dbReference type="STRING" id="1436961.SAMN05421739_101416"/>
<proteinExistence type="predicted"/>
<name>A0A1I2MQ47_9BACT</name>
<dbReference type="OrthoDB" id="852541at2"/>
<organism evidence="1 2">
    <name type="scientific">Pontibacter chinhatensis</name>
    <dbReference type="NCBI Taxonomy" id="1436961"/>
    <lineage>
        <taxon>Bacteria</taxon>
        <taxon>Pseudomonadati</taxon>
        <taxon>Bacteroidota</taxon>
        <taxon>Cytophagia</taxon>
        <taxon>Cytophagales</taxon>
        <taxon>Hymenobacteraceae</taxon>
        <taxon>Pontibacter</taxon>
    </lineage>
</organism>
<dbReference type="RefSeq" id="WP_092098532.1">
    <property type="nucleotide sequence ID" value="NZ_FOOT01000001.1"/>
</dbReference>
<evidence type="ECO:0000313" key="1">
    <source>
        <dbReference type="EMBL" id="SFF93020.1"/>
    </source>
</evidence>
<dbReference type="EMBL" id="FOOT01000001">
    <property type="protein sequence ID" value="SFF93020.1"/>
    <property type="molecule type" value="Genomic_DNA"/>
</dbReference>
<evidence type="ECO:0000313" key="2">
    <source>
        <dbReference type="Proteomes" id="UP000198724"/>
    </source>
</evidence>
<dbReference type="AlphaFoldDB" id="A0A1I2MQ47"/>
<dbReference type="Proteomes" id="UP000198724">
    <property type="component" value="Unassembled WGS sequence"/>
</dbReference>
<evidence type="ECO:0008006" key="3">
    <source>
        <dbReference type="Google" id="ProtNLM"/>
    </source>
</evidence>